<reference evidence="3" key="1">
    <citation type="submission" date="2024-01" db="EMBL/GenBank/DDBJ databases">
        <authorList>
            <person name="Webb A."/>
        </authorList>
    </citation>
    <scope>NUCLEOTIDE SEQUENCE</scope>
    <source>
        <strain evidence="3">Pm1</strain>
    </source>
</reference>
<dbReference type="GO" id="GO:0003676">
    <property type="term" value="F:nucleic acid binding"/>
    <property type="evidence" value="ECO:0007669"/>
    <property type="project" value="InterPro"/>
</dbReference>
<evidence type="ECO:0000256" key="1">
    <source>
        <dbReference type="SAM" id="MobiDB-lite"/>
    </source>
</evidence>
<dbReference type="InterPro" id="IPR001584">
    <property type="entry name" value="Integrase_cat-core"/>
</dbReference>
<dbReference type="InterPro" id="IPR057670">
    <property type="entry name" value="SH3_retrovirus"/>
</dbReference>
<dbReference type="PANTHER" id="PTHR11439:SF463">
    <property type="entry name" value="REVERSE TRANSCRIPTASE TY1_COPIA-TYPE DOMAIN-CONTAINING PROTEIN"/>
    <property type="match status" value="1"/>
</dbReference>
<evidence type="ECO:0000313" key="4">
    <source>
        <dbReference type="Proteomes" id="UP001162060"/>
    </source>
</evidence>
<dbReference type="EMBL" id="CAKLBY020000123">
    <property type="protein sequence ID" value="CAK7928263.1"/>
    <property type="molecule type" value="Genomic_DNA"/>
</dbReference>
<dbReference type="Gene3D" id="3.30.420.10">
    <property type="entry name" value="Ribonuclease H-like superfamily/Ribonuclease H"/>
    <property type="match status" value="1"/>
</dbReference>
<dbReference type="PROSITE" id="PS50994">
    <property type="entry name" value="INTEGRASE"/>
    <property type="match status" value="1"/>
</dbReference>
<protein>
    <recommendedName>
        <fullName evidence="2">Integrase catalytic domain-containing protein</fullName>
    </recommendedName>
</protein>
<sequence>MVQAQFVKKVKLVRHDGAREFATNSLQDFYEDEGIEQQTTVPYAHQTNGTAERAIRIVTIGRSMLHHAKLDKCFWAEAAMTAIYVKNRLRSSKVVHKTPFEIVYNSKPSVKHMRVFGCQVYILTPKEKRLKWDPKARTGIFLGYEEASKACRVYDIEAGQVVISRDVNFDESAFGLSPPTTAEDADDIDFDSLDLDDEAPGQAQYKQTGKRKSRPHDERVPAPPTRTVRQRPGLEESSAPDGGTPFLYIKIVEGQCVLLLVYVDDVLITGSSCELIARTKTDLKTRFEMTDSGKCMWMTYSSALAWMIAKPSKIQSTMSSRLVSSDAATKVDAPFREAVGALMHLMTATRPDIAFAMGYVSRFMRNPQEGYWVAVKRIFRYLLGTKMHGICYKPNAKIGFRCYSDADWAGDLADRKSTSGYVFMLLGAPVSWGSKKQPSVSLSTSEAEYIALSLAIQEGKWIHRLLCEMMMAADKEGPELMIHEDNQSCIKMTKNPVNHGRAKHIDIKYHHIRDEVKRGEVKLKYCETSVMLADIMTKGLHGPHHKEMTATLGICACSH</sequence>
<name>A0AAV1U3Q7_9STRA</name>
<proteinExistence type="predicted"/>
<dbReference type="CDD" id="cd09272">
    <property type="entry name" value="RNase_HI_RT_Ty1"/>
    <property type="match status" value="1"/>
</dbReference>
<dbReference type="Proteomes" id="UP001162060">
    <property type="component" value="Unassembled WGS sequence"/>
</dbReference>
<dbReference type="AlphaFoldDB" id="A0AAV1U3Q7"/>
<gene>
    <name evidence="3" type="ORF">PM001_LOCUS13413</name>
</gene>
<dbReference type="InterPro" id="IPR036397">
    <property type="entry name" value="RNaseH_sf"/>
</dbReference>
<feature type="domain" description="Integrase catalytic" evidence="2">
    <location>
        <begin position="1"/>
        <end position="107"/>
    </location>
</feature>
<comment type="caution">
    <text evidence="3">The sequence shown here is derived from an EMBL/GenBank/DDBJ whole genome shotgun (WGS) entry which is preliminary data.</text>
</comment>
<dbReference type="InterPro" id="IPR012337">
    <property type="entry name" value="RNaseH-like_sf"/>
</dbReference>
<dbReference type="SUPFAM" id="SSF53098">
    <property type="entry name" value="Ribonuclease H-like"/>
    <property type="match status" value="1"/>
</dbReference>
<evidence type="ECO:0000259" key="2">
    <source>
        <dbReference type="PROSITE" id="PS50994"/>
    </source>
</evidence>
<dbReference type="PANTHER" id="PTHR11439">
    <property type="entry name" value="GAG-POL-RELATED RETROTRANSPOSON"/>
    <property type="match status" value="1"/>
</dbReference>
<accession>A0AAV1U3Q7</accession>
<dbReference type="InterPro" id="IPR043502">
    <property type="entry name" value="DNA/RNA_pol_sf"/>
</dbReference>
<dbReference type="GO" id="GO:0015074">
    <property type="term" value="P:DNA integration"/>
    <property type="evidence" value="ECO:0007669"/>
    <property type="project" value="InterPro"/>
</dbReference>
<feature type="region of interest" description="Disordered" evidence="1">
    <location>
        <begin position="193"/>
        <end position="239"/>
    </location>
</feature>
<evidence type="ECO:0000313" key="3">
    <source>
        <dbReference type="EMBL" id="CAK7928263.1"/>
    </source>
</evidence>
<organism evidence="3 4">
    <name type="scientific">Peronospora matthiolae</name>
    <dbReference type="NCBI Taxonomy" id="2874970"/>
    <lineage>
        <taxon>Eukaryota</taxon>
        <taxon>Sar</taxon>
        <taxon>Stramenopiles</taxon>
        <taxon>Oomycota</taxon>
        <taxon>Peronosporomycetes</taxon>
        <taxon>Peronosporales</taxon>
        <taxon>Peronosporaceae</taxon>
        <taxon>Peronospora</taxon>
    </lineage>
</organism>
<dbReference type="SUPFAM" id="SSF56672">
    <property type="entry name" value="DNA/RNA polymerases"/>
    <property type="match status" value="1"/>
</dbReference>
<dbReference type="Pfam" id="PF25597">
    <property type="entry name" value="SH3_retrovirus"/>
    <property type="match status" value="1"/>
</dbReference>